<dbReference type="EMBL" id="CP001630">
    <property type="protein sequence ID" value="ACU34520.1"/>
    <property type="molecule type" value="Genomic_DNA"/>
</dbReference>
<dbReference type="AlphaFoldDB" id="C6WJ88"/>
<sequence length="365" mass="39301">MGGIRKHTASGAALALPFTDDRHPAEPYPGARPGACFVHLDGAGWPVDPDPMTDSGWRVSPDGVDLDEWLAGHGEPPMAERTPVLAYGSNANPAKVTWLREELGLTGPAVVLRARCEGLAAVWASGLRKVDGQRPATLAAMPDVTEEHAVWFATAEQLRVLDRCEGRGLRYRLVRVHSGRVTLFDGSVVDSVLAYTGAGRRRMPLLSAGEPVRCAEVDQVGARWLGGRPAPDDGLDVTPVHGYPAPDEWPDRLFAYGTLQPGQSAWGLVEPLTSGSPEPARASGTLHDTGLGYPALRPGGGGANVPGHVLRLTSPEEALPVLDKYEGDEYRRVRVTLPDGRVCWTYLWRGPVDGFAELPEGWVRR</sequence>
<evidence type="ECO:0000313" key="2">
    <source>
        <dbReference type="EMBL" id="ACU34520.1"/>
    </source>
</evidence>
<name>C6WJ88_ACTMD</name>
<protein>
    <submittedName>
        <fullName evidence="2">AIG2 family protein</fullName>
    </submittedName>
</protein>
<dbReference type="InterPro" id="IPR036568">
    <property type="entry name" value="GGCT-like_sf"/>
</dbReference>
<dbReference type="SUPFAM" id="SSF110857">
    <property type="entry name" value="Gamma-glutamyl cyclotransferase-like"/>
    <property type="match status" value="1"/>
</dbReference>
<evidence type="ECO:0000313" key="3">
    <source>
        <dbReference type="Proteomes" id="UP000002213"/>
    </source>
</evidence>
<organism evidence="2 3">
    <name type="scientific">Actinosynnema mirum (strain ATCC 29888 / DSM 43827 / JCM 3225 / NBRC 14064 / NCIMB 13271 / NRRL B-12336 / IMRU 3971 / 101)</name>
    <dbReference type="NCBI Taxonomy" id="446462"/>
    <lineage>
        <taxon>Bacteria</taxon>
        <taxon>Bacillati</taxon>
        <taxon>Actinomycetota</taxon>
        <taxon>Actinomycetes</taxon>
        <taxon>Pseudonocardiales</taxon>
        <taxon>Pseudonocardiaceae</taxon>
        <taxon>Actinosynnema</taxon>
    </lineage>
</organism>
<dbReference type="HOGENOM" id="CLU_757867_0_0_11"/>
<dbReference type="Pfam" id="PF06094">
    <property type="entry name" value="GGACT"/>
    <property type="match status" value="1"/>
</dbReference>
<dbReference type="KEGG" id="ami:Amir_0553"/>
<dbReference type="CDD" id="cd06661">
    <property type="entry name" value="GGCT_like"/>
    <property type="match status" value="1"/>
</dbReference>
<keyword evidence="3" id="KW-1185">Reference proteome</keyword>
<dbReference type="Gene3D" id="3.10.490.10">
    <property type="entry name" value="Gamma-glutamyl cyclotransferase-like"/>
    <property type="match status" value="1"/>
</dbReference>
<reference evidence="2 3" key="1">
    <citation type="journal article" date="2009" name="Stand. Genomic Sci.">
        <title>Complete genome sequence of Actinosynnema mirum type strain (101).</title>
        <authorList>
            <person name="Land M."/>
            <person name="Lapidus A."/>
            <person name="Mayilraj S."/>
            <person name="Chen F."/>
            <person name="Copeland A."/>
            <person name="Del Rio T.G."/>
            <person name="Nolan M."/>
            <person name="Lucas S."/>
            <person name="Tice H."/>
            <person name="Cheng J.F."/>
            <person name="Chertkov O."/>
            <person name="Bruce D."/>
            <person name="Goodwin L."/>
            <person name="Pitluck S."/>
            <person name="Rohde M."/>
            <person name="Goker M."/>
            <person name="Pati A."/>
            <person name="Ivanova N."/>
            <person name="Mavromatis K."/>
            <person name="Chen A."/>
            <person name="Palaniappan K."/>
            <person name="Hauser L."/>
            <person name="Chang Y.J."/>
            <person name="Jeffries C.C."/>
            <person name="Brettin T."/>
            <person name="Detter J.C."/>
            <person name="Han C."/>
            <person name="Chain P."/>
            <person name="Tindall B.J."/>
            <person name="Bristow J."/>
            <person name="Eisen J.A."/>
            <person name="Markowitz V."/>
            <person name="Hugenholtz P."/>
            <person name="Kyrpides N.C."/>
            <person name="Klenk H.P."/>
        </authorList>
    </citation>
    <scope>NUCLEOTIDE SEQUENCE [LARGE SCALE GENOMIC DNA]</scope>
    <source>
        <strain evidence="3">ATCC 29888 / DSM 43827 / JCM 3225 / NBRC 14064 / NCIMB 13271 / NRRL B-12336 / IMRU 3971 / 101</strain>
    </source>
</reference>
<dbReference type="InterPro" id="IPR009288">
    <property type="entry name" value="AIG2-like_dom"/>
</dbReference>
<dbReference type="STRING" id="446462.Amir_0553"/>
<dbReference type="InterPro" id="IPR013024">
    <property type="entry name" value="GGCT-like"/>
</dbReference>
<feature type="domain" description="Gamma-glutamylcyclotransferase AIG2-like" evidence="1">
    <location>
        <begin position="253"/>
        <end position="355"/>
    </location>
</feature>
<dbReference type="eggNOG" id="COG2105">
    <property type="taxonomic scope" value="Bacteria"/>
</dbReference>
<gene>
    <name evidence="2" type="ordered locus">Amir_0553</name>
</gene>
<evidence type="ECO:0000259" key="1">
    <source>
        <dbReference type="Pfam" id="PF06094"/>
    </source>
</evidence>
<proteinExistence type="predicted"/>
<dbReference type="Proteomes" id="UP000002213">
    <property type="component" value="Chromosome"/>
</dbReference>
<accession>C6WJ88</accession>